<evidence type="ECO:0000313" key="11">
    <source>
        <dbReference type="EMBL" id="EFQ32674.1"/>
    </source>
</evidence>
<keyword evidence="2 11" id="KW-0645">Protease</keyword>
<accession>E3QP86</accession>
<comment type="similarity">
    <text evidence="1">Belongs to the peptidase A1 family.</text>
</comment>
<dbReference type="InterPro" id="IPR033121">
    <property type="entry name" value="PEPTIDASE_A1"/>
</dbReference>
<dbReference type="PROSITE" id="PS51767">
    <property type="entry name" value="PEPTIDASE_A1"/>
    <property type="match status" value="1"/>
</dbReference>
<dbReference type="InterPro" id="IPR033876">
    <property type="entry name" value="SAP-like"/>
</dbReference>
<sequence length="502" mass="52509">MRLSRVLALLAVTHEGASQKVVSASFHRIQFPPDLVQMTRRDTLNLTAINNITGAGYYSTVQVGTPGQKAMLQIDTGSSDTWILDSQADLCSSGSLQRQYGTGCTETFNSSMSSTFKLVRANDFDVAYLDGKRIRGDYIQDVVSFGGKTIKDQQLGLAVQTTRAAGLLGLGLTEGTTSDRGYPTILDNMVKQGQIGRKAYSIWLNDLSSAEGMVLFGGVDTEKYIGKLTTLPLVNDYHTDKFTSYSVSMTGVAIEAPGQKAVEMAAAGGSFNASTVLDSGATVCLLPDRLAKDIWAKYGVLDRGYGVLDCAWRGPKGEGHAIEFEFAGGGGVRVRVPLEEMVLDTLGGGVVRGGPVPFDRACLFGIQSSATFGVEGDGFALLGDTFLRSAYVVYDEANLQVGIAEAKLNASRSYVIELRANETALPTTTGPARTADGGAAATSPPVMTTTTAGAGESAAPTASESANAAPRGGVATSWGPDGFSVTSFVSVFAVAGAVLLAV</sequence>
<organism evidence="12">
    <name type="scientific">Colletotrichum graminicola (strain M1.001 / M2 / FGSC 10212)</name>
    <name type="common">Maize anthracnose fungus</name>
    <name type="synonym">Glomerella graminicola</name>
    <dbReference type="NCBI Taxonomy" id="645133"/>
    <lineage>
        <taxon>Eukaryota</taxon>
        <taxon>Fungi</taxon>
        <taxon>Dikarya</taxon>
        <taxon>Ascomycota</taxon>
        <taxon>Pezizomycotina</taxon>
        <taxon>Sordariomycetes</taxon>
        <taxon>Hypocreomycetidae</taxon>
        <taxon>Glomerellales</taxon>
        <taxon>Glomerellaceae</taxon>
        <taxon>Colletotrichum</taxon>
        <taxon>Colletotrichum graminicola species complex</taxon>
    </lineage>
</organism>
<keyword evidence="12" id="KW-1185">Reference proteome</keyword>
<keyword evidence="4" id="KW-0064">Aspartyl protease</keyword>
<proteinExistence type="inferred from homology"/>
<dbReference type="PANTHER" id="PTHR47966">
    <property type="entry name" value="BETA-SITE APP-CLEAVING ENZYME, ISOFORM A-RELATED"/>
    <property type="match status" value="1"/>
</dbReference>
<dbReference type="VEuPathDB" id="FungiDB:GLRG_07818"/>
<dbReference type="RefSeq" id="XP_008096694.1">
    <property type="nucleotide sequence ID" value="XM_008098503.1"/>
</dbReference>
<evidence type="ECO:0000256" key="1">
    <source>
        <dbReference type="ARBA" id="ARBA00007447"/>
    </source>
</evidence>
<dbReference type="EMBL" id="GG697364">
    <property type="protein sequence ID" value="EFQ32674.1"/>
    <property type="molecule type" value="Genomic_DNA"/>
</dbReference>
<evidence type="ECO:0000256" key="6">
    <source>
        <dbReference type="PIRSR" id="PIRSR601461-1"/>
    </source>
</evidence>
<evidence type="ECO:0000256" key="7">
    <source>
        <dbReference type="PIRSR" id="PIRSR601461-2"/>
    </source>
</evidence>
<gene>
    <name evidence="11" type="ORF">GLRG_07818</name>
</gene>
<feature type="signal peptide" evidence="9">
    <location>
        <begin position="1"/>
        <end position="18"/>
    </location>
</feature>
<dbReference type="MEROPS" id="A01.015"/>
<feature type="disulfide bond" evidence="7">
    <location>
        <begin position="310"/>
        <end position="362"/>
    </location>
</feature>
<reference evidence="12" key="1">
    <citation type="journal article" date="2012" name="Nat. Genet.">
        <title>Lifestyle transitions in plant pathogenic Colletotrichum fungi deciphered by genome and transcriptome analyses.</title>
        <authorList>
            <person name="O'Connell R.J."/>
            <person name="Thon M.R."/>
            <person name="Hacquard S."/>
            <person name="Amyotte S.G."/>
            <person name="Kleemann J."/>
            <person name="Torres M.F."/>
            <person name="Damm U."/>
            <person name="Buiate E.A."/>
            <person name="Epstein L."/>
            <person name="Alkan N."/>
            <person name="Altmueller J."/>
            <person name="Alvarado-Balderrama L."/>
            <person name="Bauser C.A."/>
            <person name="Becker C."/>
            <person name="Birren B.W."/>
            <person name="Chen Z."/>
            <person name="Choi J."/>
            <person name="Crouch J.A."/>
            <person name="Duvick J.P."/>
            <person name="Farman M.A."/>
            <person name="Gan P."/>
            <person name="Heiman D."/>
            <person name="Henrissat B."/>
            <person name="Howard R.J."/>
            <person name="Kabbage M."/>
            <person name="Koch C."/>
            <person name="Kracher B."/>
            <person name="Kubo Y."/>
            <person name="Law A.D."/>
            <person name="Lebrun M.-H."/>
            <person name="Lee Y.-H."/>
            <person name="Miyara I."/>
            <person name="Moore N."/>
            <person name="Neumann U."/>
            <person name="Nordstroem K."/>
            <person name="Panaccione D.G."/>
            <person name="Panstruga R."/>
            <person name="Place M."/>
            <person name="Proctor R.H."/>
            <person name="Prusky D."/>
            <person name="Rech G."/>
            <person name="Reinhardt R."/>
            <person name="Rollins J.A."/>
            <person name="Rounsley S."/>
            <person name="Schardl C.L."/>
            <person name="Schwartz D.C."/>
            <person name="Shenoy N."/>
            <person name="Shirasu K."/>
            <person name="Sikhakolli U.R."/>
            <person name="Stueber K."/>
            <person name="Sukno S.A."/>
            <person name="Sweigard J.A."/>
            <person name="Takano Y."/>
            <person name="Takahara H."/>
            <person name="Trail F."/>
            <person name="van der Does H.C."/>
            <person name="Voll L.M."/>
            <person name="Will I."/>
            <person name="Young S."/>
            <person name="Zeng Q."/>
            <person name="Zhang J."/>
            <person name="Zhou S."/>
            <person name="Dickman M.B."/>
            <person name="Schulze-Lefert P."/>
            <person name="Ver Loren van Themaat E."/>
            <person name="Ma L.-J."/>
            <person name="Vaillancourt L.J."/>
        </authorList>
    </citation>
    <scope>NUCLEOTIDE SEQUENCE [LARGE SCALE GENOMIC DNA]</scope>
    <source>
        <strain evidence="12">M1.001 / M2 / FGSC 10212</strain>
    </source>
</reference>
<keyword evidence="5" id="KW-0378">Hydrolase</keyword>
<feature type="active site" evidence="6">
    <location>
        <position position="75"/>
    </location>
</feature>
<dbReference type="InterPro" id="IPR001461">
    <property type="entry name" value="Aspartic_peptidase_A1"/>
</dbReference>
<dbReference type="PRINTS" id="PR00792">
    <property type="entry name" value="PEPSIN"/>
</dbReference>
<evidence type="ECO:0000256" key="8">
    <source>
        <dbReference type="SAM" id="MobiDB-lite"/>
    </source>
</evidence>
<dbReference type="PANTHER" id="PTHR47966:SF65">
    <property type="entry name" value="ASPARTIC-TYPE ENDOPEPTIDASE"/>
    <property type="match status" value="1"/>
</dbReference>
<evidence type="ECO:0000313" key="12">
    <source>
        <dbReference type="Proteomes" id="UP000008782"/>
    </source>
</evidence>
<dbReference type="CDD" id="cd05474">
    <property type="entry name" value="SAP_like"/>
    <property type="match status" value="1"/>
</dbReference>
<feature type="active site" evidence="6">
    <location>
        <position position="278"/>
    </location>
</feature>
<dbReference type="InterPro" id="IPR021109">
    <property type="entry name" value="Peptidase_aspartic_dom_sf"/>
</dbReference>
<evidence type="ECO:0000256" key="4">
    <source>
        <dbReference type="ARBA" id="ARBA00022750"/>
    </source>
</evidence>
<dbReference type="GO" id="GO:0004190">
    <property type="term" value="F:aspartic-type endopeptidase activity"/>
    <property type="evidence" value="ECO:0007669"/>
    <property type="project" value="UniProtKB-KW"/>
</dbReference>
<evidence type="ECO:0000259" key="10">
    <source>
        <dbReference type="PROSITE" id="PS51767"/>
    </source>
</evidence>
<dbReference type="HOGENOM" id="CLU_013253_9_3_1"/>
<feature type="domain" description="Peptidase A1" evidence="10">
    <location>
        <begin position="57"/>
        <end position="404"/>
    </location>
</feature>
<dbReference type="STRING" id="645133.E3QP86"/>
<dbReference type="Proteomes" id="UP000008782">
    <property type="component" value="Unassembled WGS sequence"/>
</dbReference>
<dbReference type="SUPFAM" id="SSF50630">
    <property type="entry name" value="Acid proteases"/>
    <property type="match status" value="1"/>
</dbReference>
<dbReference type="GO" id="GO:0006508">
    <property type="term" value="P:proteolysis"/>
    <property type="evidence" value="ECO:0007669"/>
    <property type="project" value="UniProtKB-KW"/>
</dbReference>
<evidence type="ECO:0000256" key="2">
    <source>
        <dbReference type="ARBA" id="ARBA00022670"/>
    </source>
</evidence>
<evidence type="ECO:0000256" key="9">
    <source>
        <dbReference type="SAM" id="SignalP"/>
    </source>
</evidence>
<keyword evidence="3 9" id="KW-0732">Signal</keyword>
<evidence type="ECO:0000256" key="3">
    <source>
        <dbReference type="ARBA" id="ARBA00022729"/>
    </source>
</evidence>
<feature type="compositionally biased region" description="Low complexity" evidence="8">
    <location>
        <begin position="448"/>
        <end position="470"/>
    </location>
</feature>
<dbReference type="AlphaFoldDB" id="E3QP86"/>
<evidence type="ECO:0000256" key="5">
    <source>
        <dbReference type="ARBA" id="ARBA00022801"/>
    </source>
</evidence>
<dbReference type="Gene3D" id="2.40.70.10">
    <property type="entry name" value="Acid Proteases"/>
    <property type="match status" value="2"/>
</dbReference>
<name>E3QP86_COLGM</name>
<dbReference type="Pfam" id="PF00026">
    <property type="entry name" value="Asp"/>
    <property type="match status" value="1"/>
</dbReference>
<feature type="region of interest" description="Disordered" evidence="8">
    <location>
        <begin position="426"/>
        <end position="473"/>
    </location>
</feature>
<dbReference type="eggNOG" id="KOG1339">
    <property type="taxonomic scope" value="Eukaryota"/>
</dbReference>
<dbReference type="GeneID" id="24413183"/>
<keyword evidence="7" id="KW-1015">Disulfide bond</keyword>
<protein>
    <submittedName>
        <fullName evidence="11">Eukaryotic aspartyl protease</fullName>
    </submittedName>
</protein>
<feature type="chain" id="PRO_5003180665" evidence="9">
    <location>
        <begin position="19"/>
        <end position="502"/>
    </location>
</feature>
<dbReference type="OrthoDB" id="771136at2759"/>